<feature type="region of interest" description="Disordered" evidence="1">
    <location>
        <begin position="37"/>
        <end position="66"/>
    </location>
</feature>
<gene>
    <name evidence="3" type="ORF">I3842_16G096400</name>
</gene>
<proteinExistence type="predicted"/>
<reference evidence="3" key="1">
    <citation type="submission" date="2021-01" db="EMBL/GenBank/DDBJ databases">
        <authorList>
            <person name="Lovell J.T."/>
            <person name="Bentley N."/>
            <person name="Bhattarai G."/>
            <person name="Jenkins J.W."/>
            <person name="Sreedasyam A."/>
            <person name="Alarcon Y."/>
            <person name="Bock C."/>
            <person name="Boston L."/>
            <person name="Carlson J."/>
            <person name="Cervantes K."/>
            <person name="Clermont K."/>
            <person name="Krom N."/>
            <person name="Kubenka K."/>
            <person name="Mamidi S."/>
            <person name="Mattison C."/>
            <person name="Monteros M."/>
            <person name="Pisani C."/>
            <person name="Plott C."/>
            <person name="Rajasekar S."/>
            <person name="Rhein H.S."/>
            <person name="Rohla C."/>
            <person name="Song M."/>
            <person name="Hilaire R.S."/>
            <person name="Shu S."/>
            <person name="Wells L."/>
            <person name="Wang X."/>
            <person name="Webber J."/>
            <person name="Heerema R.J."/>
            <person name="Klein P."/>
            <person name="Conner P."/>
            <person name="Grauke L."/>
            <person name="Grimwood J."/>
            <person name="Schmutz J."/>
            <person name="Randall J.J."/>
        </authorList>
    </citation>
    <scope>NUCLEOTIDE SEQUENCE</scope>
    <source>
        <tissue evidence="3">Leaf</tissue>
    </source>
</reference>
<evidence type="ECO:0000256" key="1">
    <source>
        <dbReference type="SAM" id="MobiDB-lite"/>
    </source>
</evidence>
<dbReference type="Proteomes" id="UP000811246">
    <property type="component" value="Chromosome 16"/>
</dbReference>
<evidence type="ECO:0000313" key="4">
    <source>
        <dbReference type="Proteomes" id="UP000811246"/>
    </source>
</evidence>
<accession>A0A922D196</accession>
<evidence type="ECO:0000313" key="3">
    <source>
        <dbReference type="EMBL" id="KAG6673122.1"/>
    </source>
</evidence>
<feature type="chain" id="PRO_5037733087" evidence="2">
    <location>
        <begin position="25"/>
        <end position="90"/>
    </location>
</feature>
<evidence type="ECO:0000256" key="2">
    <source>
        <dbReference type="SAM" id="SignalP"/>
    </source>
</evidence>
<organism evidence="3 4">
    <name type="scientific">Carya illinoinensis</name>
    <name type="common">Pecan</name>
    <dbReference type="NCBI Taxonomy" id="32201"/>
    <lineage>
        <taxon>Eukaryota</taxon>
        <taxon>Viridiplantae</taxon>
        <taxon>Streptophyta</taxon>
        <taxon>Embryophyta</taxon>
        <taxon>Tracheophyta</taxon>
        <taxon>Spermatophyta</taxon>
        <taxon>Magnoliopsida</taxon>
        <taxon>eudicotyledons</taxon>
        <taxon>Gunneridae</taxon>
        <taxon>Pentapetalae</taxon>
        <taxon>rosids</taxon>
        <taxon>fabids</taxon>
        <taxon>Fagales</taxon>
        <taxon>Juglandaceae</taxon>
        <taxon>Carya</taxon>
    </lineage>
</organism>
<feature type="signal peptide" evidence="2">
    <location>
        <begin position="1"/>
        <end position="24"/>
    </location>
</feature>
<protein>
    <submittedName>
        <fullName evidence="3">Uncharacterized protein</fullName>
    </submittedName>
</protein>
<dbReference type="AlphaFoldDB" id="A0A922D196"/>
<comment type="caution">
    <text evidence="3">The sequence shown here is derived from an EMBL/GenBank/DDBJ whole genome shotgun (WGS) entry which is preliminary data.</text>
</comment>
<name>A0A922D196_CARIL</name>
<dbReference type="EMBL" id="CM031840">
    <property type="protein sequence ID" value="KAG6673122.1"/>
    <property type="molecule type" value="Genomic_DNA"/>
</dbReference>
<keyword evidence="2" id="KW-0732">Signal</keyword>
<sequence length="90" mass="9833">MKAILLLFCLLLASFILVPSSVLARALAGRQLDELAEPPTKTSPVVTRPSRPACDRSRGQPYLPNCYQPPRTLKPPTCTGPYKRNCTPAP</sequence>